<evidence type="ECO:0000313" key="3">
    <source>
        <dbReference type="EMBL" id="MBJ3775405.1"/>
    </source>
</evidence>
<dbReference type="InterPro" id="IPR027051">
    <property type="entry name" value="XdhC_Rossmann_dom"/>
</dbReference>
<dbReference type="Gene3D" id="3.40.50.720">
    <property type="entry name" value="NAD(P)-binding Rossmann-like Domain"/>
    <property type="match status" value="1"/>
</dbReference>
<evidence type="ECO:0000259" key="1">
    <source>
        <dbReference type="Pfam" id="PF02625"/>
    </source>
</evidence>
<dbReference type="NCBIfam" id="TIGR02964">
    <property type="entry name" value="xanthine_xdhC"/>
    <property type="match status" value="1"/>
</dbReference>
<keyword evidence="4" id="KW-1185">Reference proteome</keyword>
<sequence>MSEADLATLAARVRAGPTAVATLVGIKGSTPRGIGAYMIVTADRTDGTIGGGEAEHRAVEAARTLLAAGQEETTLDVILGPNLDQCCGGAMTIYIRRITTPPEGPFEMGGVTITDPPMRPVVVYGAGHVGTALVRALTPLPFAVEWIDARAESLWPTDLAIACRRVAIPEAVVAEAPDNAFHLVMTHSHAVDLEIVAAVLARPFAFLGLIGSKSKKATFIHRLTERGLATDRLTCPIGLDAITGKSPAIIAASVAAQLLILDGTP</sequence>
<feature type="domain" description="XdhC- CoxI" evidence="1">
    <location>
        <begin position="16"/>
        <end position="72"/>
    </location>
</feature>
<proteinExistence type="predicted"/>
<comment type="caution">
    <text evidence="3">The sequence shown here is derived from an EMBL/GenBank/DDBJ whole genome shotgun (WGS) entry which is preliminary data.</text>
</comment>
<dbReference type="InterPro" id="IPR052698">
    <property type="entry name" value="MoCofactor_Util/Proc"/>
</dbReference>
<dbReference type="Pfam" id="PF02625">
    <property type="entry name" value="XdhC_CoxI"/>
    <property type="match status" value="1"/>
</dbReference>
<dbReference type="PANTHER" id="PTHR30388">
    <property type="entry name" value="ALDEHYDE OXIDOREDUCTASE MOLYBDENUM COFACTOR ASSEMBLY PROTEIN"/>
    <property type="match status" value="1"/>
</dbReference>
<evidence type="ECO:0000313" key="4">
    <source>
        <dbReference type="Proteomes" id="UP000609531"/>
    </source>
</evidence>
<dbReference type="PANTHER" id="PTHR30388:SF6">
    <property type="entry name" value="XANTHINE DEHYDROGENASE SUBUNIT A-RELATED"/>
    <property type="match status" value="1"/>
</dbReference>
<reference evidence="3" key="1">
    <citation type="submission" date="2020-12" db="EMBL/GenBank/DDBJ databases">
        <title>Bacterial taxonomy.</title>
        <authorList>
            <person name="Pan X."/>
        </authorList>
    </citation>
    <scope>NUCLEOTIDE SEQUENCE</scope>
    <source>
        <strain evidence="3">B2012</strain>
    </source>
</reference>
<evidence type="ECO:0000259" key="2">
    <source>
        <dbReference type="Pfam" id="PF13478"/>
    </source>
</evidence>
<feature type="domain" description="XdhC Rossmann" evidence="2">
    <location>
        <begin position="121"/>
        <end position="258"/>
    </location>
</feature>
<gene>
    <name evidence="3" type="primary">xdhC</name>
    <name evidence="3" type="ORF">JCR33_06885</name>
</gene>
<dbReference type="InterPro" id="IPR003777">
    <property type="entry name" value="XdhC_CoxI"/>
</dbReference>
<name>A0A934MFY0_9HYPH</name>
<dbReference type="InterPro" id="IPR014308">
    <property type="entry name" value="Xanthine_DH_XdhC"/>
</dbReference>
<protein>
    <submittedName>
        <fullName evidence="3">Xanthine dehydrogenase accessory protein XdhC</fullName>
    </submittedName>
</protein>
<dbReference type="Proteomes" id="UP000609531">
    <property type="component" value="Unassembled WGS sequence"/>
</dbReference>
<accession>A0A934MFY0</accession>
<organism evidence="3 4">
    <name type="scientific">Acuticoccus mangrovi</name>
    <dbReference type="NCBI Taxonomy" id="2796142"/>
    <lineage>
        <taxon>Bacteria</taxon>
        <taxon>Pseudomonadati</taxon>
        <taxon>Pseudomonadota</taxon>
        <taxon>Alphaproteobacteria</taxon>
        <taxon>Hyphomicrobiales</taxon>
        <taxon>Amorphaceae</taxon>
        <taxon>Acuticoccus</taxon>
    </lineage>
</organism>
<dbReference type="AlphaFoldDB" id="A0A934MFY0"/>
<dbReference type="Pfam" id="PF13478">
    <property type="entry name" value="XdhC_C"/>
    <property type="match status" value="1"/>
</dbReference>
<dbReference type="EMBL" id="JAEKJA010000005">
    <property type="protein sequence ID" value="MBJ3775405.1"/>
    <property type="molecule type" value="Genomic_DNA"/>
</dbReference>
<dbReference type="RefSeq" id="WP_198881304.1">
    <property type="nucleotide sequence ID" value="NZ_JAEKJA010000005.1"/>
</dbReference>